<dbReference type="EMBL" id="VHSH01000009">
    <property type="protein sequence ID" value="TQV75684.1"/>
    <property type="molecule type" value="Genomic_DNA"/>
</dbReference>
<proteinExistence type="predicted"/>
<dbReference type="Pfam" id="PF00903">
    <property type="entry name" value="Glyoxalase"/>
    <property type="match status" value="1"/>
</dbReference>
<dbReference type="InterPro" id="IPR037523">
    <property type="entry name" value="VOC_core"/>
</dbReference>
<evidence type="ECO:0000313" key="3">
    <source>
        <dbReference type="Proteomes" id="UP000315252"/>
    </source>
</evidence>
<dbReference type="RefSeq" id="WP_142898673.1">
    <property type="nucleotide sequence ID" value="NZ_ML660060.1"/>
</dbReference>
<dbReference type="Proteomes" id="UP000315252">
    <property type="component" value="Unassembled WGS sequence"/>
</dbReference>
<reference evidence="2 3" key="1">
    <citation type="submission" date="2019-06" db="EMBL/GenBank/DDBJ databases">
        <title>Whole genome sequence for Rhodospirillaceae sp. R148.</title>
        <authorList>
            <person name="Wang G."/>
        </authorList>
    </citation>
    <scope>NUCLEOTIDE SEQUENCE [LARGE SCALE GENOMIC DNA]</scope>
    <source>
        <strain evidence="2 3">R148</strain>
    </source>
</reference>
<protein>
    <submittedName>
        <fullName evidence="2">Glyoxalase</fullName>
    </submittedName>
</protein>
<dbReference type="Gene3D" id="3.10.180.10">
    <property type="entry name" value="2,3-Dihydroxybiphenyl 1,2-Dioxygenase, domain 1"/>
    <property type="match status" value="1"/>
</dbReference>
<dbReference type="InterPro" id="IPR004360">
    <property type="entry name" value="Glyas_Fos-R_dOase_dom"/>
</dbReference>
<name>A0A545TEN9_9PROT</name>
<comment type="caution">
    <text evidence="2">The sequence shown here is derived from an EMBL/GenBank/DDBJ whole genome shotgun (WGS) entry which is preliminary data.</text>
</comment>
<dbReference type="AlphaFoldDB" id="A0A545TEN9"/>
<sequence>MTVKRIVTNIAAEDVTAAHSFYRDLLGLEILMDLGWIATYGSAQNAPVQISIASEGGSGTEVPDISIEVDDIDETYRRARAAGFEITYELTDEPWNVRRFYVRDPLGKLINIMAHSK</sequence>
<keyword evidence="3" id="KW-1185">Reference proteome</keyword>
<dbReference type="OrthoDB" id="9803104at2"/>
<feature type="domain" description="VOC" evidence="1">
    <location>
        <begin position="2"/>
        <end position="115"/>
    </location>
</feature>
<accession>A0A545TEN9</accession>
<evidence type="ECO:0000313" key="2">
    <source>
        <dbReference type="EMBL" id="TQV75684.1"/>
    </source>
</evidence>
<dbReference type="InterPro" id="IPR029068">
    <property type="entry name" value="Glyas_Bleomycin-R_OHBP_Dase"/>
</dbReference>
<dbReference type="SUPFAM" id="SSF54593">
    <property type="entry name" value="Glyoxalase/Bleomycin resistance protein/Dihydroxybiphenyl dioxygenase"/>
    <property type="match status" value="1"/>
</dbReference>
<gene>
    <name evidence="2" type="ORF">FKG95_22430</name>
</gene>
<evidence type="ECO:0000259" key="1">
    <source>
        <dbReference type="PROSITE" id="PS51819"/>
    </source>
</evidence>
<organism evidence="2 3">
    <name type="scientific">Denitrobaculum tricleocarpae</name>
    <dbReference type="NCBI Taxonomy" id="2591009"/>
    <lineage>
        <taxon>Bacteria</taxon>
        <taxon>Pseudomonadati</taxon>
        <taxon>Pseudomonadota</taxon>
        <taxon>Alphaproteobacteria</taxon>
        <taxon>Rhodospirillales</taxon>
        <taxon>Rhodospirillaceae</taxon>
        <taxon>Denitrobaculum</taxon>
    </lineage>
</organism>
<dbReference type="PROSITE" id="PS51819">
    <property type="entry name" value="VOC"/>
    <property type="match status" value="1"/>
</dbReference>